<dbReference type="InterPro" id="IPR045012">
    <property type="entry name" value="NLP"/>
</dbReference>
<dbReference type="EMBL" id="BKCJ011436599">
    <property type="protein sequence ID" value="GFD33530.1"/>
    <property type="molecule type" value="Genomic_DNA"/>
</dbReference>
<accession>A0A699VG67</accession>
<feature type="non-terminal residue" evidence="2">
    <location>
        <position position="169"/>
    </location>
</feature>
<organism evidence="2">
    <name type="scientific">Tanacetum cinerariifolium</name>
    <name type="common">Dalmatian daisy</name>
    <name type="synonym">Chrysanthemum cinerariifolium</name>
    <dbReference type="NCBI Taxonomy" id="118510"/>
    <lineage>
        <taxon>Eukaryota</taxon>
        <taxon>Viridiplantae</taxon>
        <taxon>Streptophyta</taxon>
        <taxon>Embryophyta</taxon>
        <taxon>Tracheophyta</taxon>
        <taxon>Spermatophyta</taxon>
        <taxon>Magnoliopsida</taxon>
        <taxon>eudicotyledons</taxon>
        <taxon>Gunneridae</taxon>
        <taxon>Pentapetalae</taxon>
        <taxon>asterids</taxon>
        <taxon>campanulids</taxon>
        <taxon>Asterales</taxon>
        <taxon>Asteraceae</taxon>
        <taxon>Asteroideae</taxon>
        <taxon>Anthemideae</taxon>
        <taxon>Anthemidinae</taxon>
        <taxon>Tanacetum</taxon>
    </lineage>
</organism>
<feature type="domain" description="NLP1-9 GAF" evidence="1">
    <location>
        <begin position="18"/>
        <end position="115"/>
    </location>
</feature>
<feature type="non-terminal residue" evidence="2">
    <location>
        <position position="1"/>
    </location>
</feature>
<evidence type="ECO:0000313" key="2">
    <source>
        <dbReference type="EMBL" id="GFD33530.1"/>
    </source>
</evidence>
<dbReference type="AlphaFoldDB" id="A0A699VG67"/>
<reference evidence="2" key="1">
    <citation type="journal article" date="2019" name="Sci. Rep.">
        <title>Draft genome of Tanacetum cinerariifolium, the natural source of mosquito coil.</title>
        <authorList>
            <person name="Yamashiro T."/>
            <person name="Shiraishi A."/>
            <person name="Satake H."/>
            <person name="Nakayama K."/>
        </authorList>
    </citation>
    <scope>NUCLEOTIDE SEQUENCE</scope>
</reference>
<dbReference type="Pfam" id="PF22922">
    <property type="entry name" value="GAF_NLP"/>
    <property type="match status" value="1"/>
</dbReference>
<dbReference type="PANTHER" id="PTHR32002">
    <property type="entry name" value="PROTEIN NLP8"/>
    <property type="match status" value="1"/>
</dbReference>
<dbReference type="PANTHER" id="PTHR32002:SF49">
    <property type="entry name" value="BILE ACID:SODIUM SYMPORTER_ARSENICAL RESISTANCE PROTEIN ACR3-RELATED"/>
    <property type="match status" value="1"/>
</dbReference>
<name>A0A699VG67_TANCI</name>
<sequence>TGYISSCGLISSMFLPYEEYYDACDMIPLTMRDELVLKTFQDCEARFCKAYSDLDTDILLTWMADSKTECSGLTICMRSIDTGDFEYAFEFIWCHDIKDVIFLEGLLMSLKRCLPCFKFATGAELGDELDVIDVNNSTESETKRIKIFQENRLLPTPEGMEKGKKAMVV</sequence>
<comment type="caution">
    <text evidence="2">The sequence shown here is derived from an EMBL/GenBank/DDBJ whole genome shotgun (WGS) entry which is preliminary data.</text>
</comment>
<proteinExistence type="predicted"/>
<gene>
    <name evidence="2" type="ORF">Tci_905499</name>
</gene>
<dbReference type="GO" id="GO:0003700">
    <property type="term" value="F:DNA-binding transcription factor activity"/>
    <property type="evidence" value="ECO:0007669"/>
    <property type="project" value="InterPro"/>
</dbReference>
<dbReference type="InterPro" id="IPR055081">
    <property type="entry name" value="NLP1-9_GAF"/>
</dbReference>
<evidence type="ECO:0000259" key="1">
    <source>
        <dbReference type="Pfam" id="PF22922"/>
    </source>
</evidence>
<protein>
    <recommendedName>
        <fullName evidence="1">NLP1-9 GAF domain-containing protein</fullName>
    </recommendedName>
</protein>